<proteinExistence type="predicted"/>
<evidence type="ECO:0000313" key="1">
    <source>
        <dbReference type="EMBL" id="KAJ4442651.1"/>
    </source>
</evidence>
<keyword evidence="2" id="KW-1185">Reference proteome</keyword>
<protein>
    <submittedName>
        <fullName evidence="1">Uncharacterized protein</fullName>
    </submittedName>
</protein>
<dbReference type="EMBL" id="JAJSOF020000013">
    <property type="protein sequence ID" value="KAJ4442651.1"/>
    <property type="molecule type" value="Genomic_DNA"/>
</dbReference>
<dbReference type="Proteomes" id="UP001148838">
    <property type="component" value="Unassembled WGS sequence"/>
</dbReference>
<sequence>MKINANDTKTMVIRRKVKKIHIMHNVSAEVVCNLKMGHIPVIYPHIPIKVHRKGSLAKCELMNFGYNNSLLTIMDITICVRIQDLFSRFTVDQIKVCWFSTPESQAKAMANPKRNLLWTMFKAGYFVQHGDMTSKKQLTHRHGCQPILRLLHQLFVYSSYDNSGTETKRTTCKKSKGKGQLSVDMLNKLRDFSRKLTLFVSQFREEVCSLESASVAYVTCVCTCHCENADRTGISSGLRKDGYHWERDPGCGVDVETLPAEFLQKIRCDRA</sequence>
<evidence type="ECO:0000313" key="2">
    <source>
        <dbReference type="Proteomes" id="UP001148838"/>
    </source>
</evidence>
<accession>A0ABQ8T9I6</accession>
<name>A0ABQ8T9I6_PERAM</name>
<organism evidence="1 2">
    <name type="scientific">Periplaneta americana</name>
    <name type="common">American cockroach</name>
    <name type="synonym">Blatta americana</name>
    <dbReference type="NCBI Taxonomy" id="6978"/>
    <lineage>
        <taxon>Eukaryota</taxon>
        <taxon>Metazoa</taxon>
        <taxon>Ecdysozoa</taxon>
        <taxon>Arthropoda</taxon>
        <taxon>Hexapoda</taxon>
        <taxon>Insecta</taxon>
        <taxon>Pterygota</taxon>
        <taxon>Neoptera</taxon>
        <taxon>Polyneoptera</taxon>
        <taxon>Dictyoptera</taxon>
        <taxon>Blattodea</taxon>
        <taxon>Blattoidea</taxon>
        <taxon>Blattidae</taxon>
        <taxon>Blattinae</taxon>
        <taxon>Periplaneta</taxon>
    </lineage>
</organism>
<gene>
    <name evidence="1" type="ORF">ANN_04240</name>
</gene>
<reference evidence="1 2" key="1">
    <citation type="journal article" date="2022" name="Allergy">
        <title>Genome assembly and annotation of Periplaneta americana reveal a comprehensive cockroach allergen profile.</title>
        <authorList>
            <person name="Wang L."/>
            <person name="Xiong Q."/>
            <person name="Saelim N."/>
            <person name="Wang L."/>
            <person name="Nong W."/>
            <person name="Wan A.T."/>
            <person name="Shi M."/>
            <person name="Liu X."/>
            <person name="Cao Q."/>
            <person name="Hui J.H.L."/>
            <person name="Sookrung N."/>
            <person name="Leung T.F."/>
            <person name="Tungtrongchitr A."/>
            <person name="Tsui S.K.W."/>
        </authorList>
    </citation>
    <scope>NUCLEOTIDE SEQUENCE [LARGE SCALE GENOMIC DNA]</scope>
    <source>
        <strain evidence="1">PWHHKU_190912</strain>
    </source>
</reference>
<comment type="caution">
    <text evidence="1">The sequence shown here is derived from an EMBL/GenBank/DDBJ whole genome shotgun (WGS) entry which is preliminary data.</text>
</comment>